<dbReference type="GO" id="GO:0016787">
    <property type="term" value="F:hydrolase activity"/>
    <property type="evidence" value="ECO:0007669"/>
    <property type="project" value="UniProtKB-KW"/>
</dbReference>
<dbReference type="Pfam" id="PF02275">
    <property type="entry name" value="CBAH"/>
    <property type="match status" value="1"/>
</dbReference>
<evidence type="ECO:0000313" key="6">
    <source>
        <dbReference type="Proteomes" id="UP000630149"/>
    </source>
</evidence>
<feature type="signal peptide" evidence="3">
    <location>
        <begin position="1"/>
        <end position="28"/>
    </location>
</feature>
<keyword evidence="6" id="KW-1185">Reference proteome</keyword>
<reference evidence="5" key="1">
    <citation type="journal article" date="2014" name="Int. J. Syst. Evol. Microbiol.">
        <title>Complete genome sequence of Corynebacterium casei LMG S-19264T (=DSM 44701T), isolated from a smear-ripened cheese.</title>
        <authorList>
            <consortium name="US DOE Joint Genome Institute (JGI-PGF)"/>
            <person name="Walter F."/>
            <person name="Albersmeier A."/>
            <person name="Kalinowski J."/>
            <person name="Ruckert C."/>
        </authorList>
    </citation>
    <scope>NUCLEOTIDE SEQUENCE</scope>
    <source>
        <strain evidence="5">JCM 13919</strain>
    </source>
</reference>
<evidence type="ECO:0000256" key="1">
    <source>
        <dbReference type="ARBA" id="ARBA00006625"/>
    </source>
</evidence>
<dbReference type="CDD" id="cd00542">
    <property type="entry name" value="Ntn_PVA"/>
    <property type="match status" value="1"/>
</dbReference>
<reference evidence="5" key="2">
    <citation type="submission" date="2020-09" db="EMBL/GenBank/DDBJ databases">
        <authorList>
            <person name="Sun Q."/>
            <person name="Ohkuma M."/>
        </authorList>
    </citation>
    <scope>NUCLEOTIDE SEQUENCE</scope>
    <source>
        <strain evidence="5">JCM 13919</strain>
    </source>
</reference>
<accession>A0A917JZM8</accession>
<feature type="domain" description="Choloylglycine hydrolase/NAAA C-terminal" evidence="4">
    <location>
        <begin position="29"/>
        <end position="349"/>
    </location>
</feature>
<organism evidence="5 6">
    <name type="scientific">Legionella impletisoli</name>
    <dbReference type="NCBI Taxonomy" id="343510"/>
    <lineage>
        <taxon>Bacteria</taxon>
        <taxon>Pseudomonadati</taxon>
        <taxon>Pseudomonadota</taxon>
        <taxon>Gammaproteobacteria</taxon>
        <taxon>Legionellales</taxon>
        <taxon>Legionellaceae</taxon>
        <taxon>Legionella</taxon>
    </lineage>
</organism>
<evidence type="ECO:0000313" key="5">
    <source>
        <dbReference type="EMBL" id="GGI92172.1"/>
    </source>
</evidence>
<dbReference type="InterPro" id="IPR029132">
    <property type="entry name" value="CBAH/NAAA_C"/>
</dbReference>
<comment type="similarity">
    <text evidence="1">Belongs to the peptidase C59 family.</text>
</comment>
<gene>
    <name evidence="5" type="ORF">GCM10007966_21090</name>
</gene>
<dbReference type="SUPFAM" id="SSF56235">
    <property type="entry name" value="N-terminal nucleophile aminohydrolases (Ntn hydrolases)"/>
    <property type="match status" value="1"/>
</dbReference>
<dbReference type="PANTHER" id="PTHR35527:SF2">
    <property type="entry name" value="HYDROLASE"/>
    <property type="match status" value="1"/>
</dbReference>
<dbReference type="PANTHER" id="PTHR35527">
    <property type="entry name" value="CHOLOYLGLYCINE HYDROLASE"/>
    <property type="match status" value="1"/>
</dbReference>
<protein>
    <submittedName>
        <fullName evidence="5">Choloylglycine hydrolase</fullName>
    </submittedName>
</protein>
<keyword evidence="3" id="KW-0732">Signal</keyword>
<dbReference type="InterPro" id="IPR052193">
    <property type="entry name" value="Peptidase_C59"/>
</dbReference>
<feature type="chain" id="PRO_5037656865" evidence="3">
    <location>
        <begin position="29"/>
        <end position="391"/>
    </location>
</feature>
<proteinExistence type="inferred from homology"/>
<sequence length="391" mass="43151">MLLIKNWKRTRVLFLISSLLSLSNMSFACTGFHLTAKDGSYINGRTVEFGMPLELDGLVVPRHYAFSGTLPDGSSGLKYSAKYAAVGATAFGASAIIDGVNEKGFSAGAFYFPGYASYTSVTDDNKSSALAPTEFINWALTQFATVDELKEAVNSVVIVPTAEKDWNGVPPFHYVFYDKSGKSLVVEPIDGKLVVRDNPIGVFTNSPTFDWHLTNLSNYMTLSPLNVPKKTVDGYQLNQFGEGNGLRGLPGDFTPPSRFVQAAIFSATAVPTETAEDAVFETFHILNQFDIPYGAVQSKENGDVKYDLTWATTVKDPVNLRYYLRTYEDQTIKTIDLRSFDFNNKEIMTISLEGKQPVVDISKKATPYKEKDSTKTLNQSYSVTRANTSNF</sequence>
<comment type="caution">
    <text evidence="5">The sequence shown here is derived from an EMBL/GenBank/DDBJ whole genome shotgun (WGS) entry which is preliminary data.</text>
</comment>
<evidence type="ECO:0000256" key="3">
    <source>
        <dbReference type="SAM" id="SignalP"/>
    </source>
</evidence>
<name>A0A917JZM8_9GAMM</name>
<dbReference type="Proteomes" id="UP000630149">
    <property type="component" value="Unassembled WGS sequence"/>
</dbReference>
<dbReference type="PROSITE" id="PS51257">
    <property type="entry name" value="PROKAR_LIPOPROTEIN"/>
    <property type="match status" value="1"/>
</dbReference>
<dbReference type="EMBL" id="BMOB01000012">
    <property type="protein sequence ID" value="GGI92172.1"/>
    <property type="molecule type" value="Genomic_DNA"/>
</dbReference>
<dbReference type="Gene3D" id="3.60.60.10">
    <property type="entry name" value="Penicillin V Acylase, Chain A"/>
    <property type="match status" value="1"/>
</dbReference>
<dbReference type="AlphaFoldDB" id="A0A917JZM8"/>
<dbReference type="InterPro" id="IPR029055">
    <property type="entry name" value="Ntn_hydrolases_N"/>
</dbReference>
<evidence type="ECO:0000256" key="2">
    <source>
        <dbReference type="ARBA" id="ARBA00022801"/>
    </source>
</evidence>
<dbReference type="OrthoDB" id="9794717at2"/>
<evidence type="ECO:0000259" key="4">
    <source>
        <dbReference type="Pfam" id="PF02275"/>
    </source>
</evidence>
<keyword evidence="2 5" id="KW-0378">Hydrolase</keyword>